<dbReference type="Gene3D" id="3.40.50.720">
    <property type="entry name" value="NAD(P)-binding Rossmann-like Domain"/>
    <property type="match status" value="2"/>
</dbReference>
<dbReference type="AlphaFoldDB" id="A0A3N1KX64"/>
<dbReference type="Proteomes" id="UP000278222">
    <property type="component" value="Unassembled WGS sequence"/>
</dbReference>
<dbReference type="PANTHER" id="PTHR43333:SF1">
    <property type="entry name" value="D-ISOMER SPECIFIC 2-HYDROXYACID DEHYDROGENASE NAD-BINDING DOMAIN-CONTAINING PROTEIN"/>
    <property type="match status" value="1"/>
</dbReference>
<keyword evidence="1" id="KW-0560">Oxidoreductase</keyword>
<keyword evidence="5" id="KW-1185">Reference proteome</keyword>
<dbReference type="EMBL" id="RJKX01000015">
    <property type="protein sequence ID" value="ROP84464.1"/>
    <property type="molecule type" value="Genomic_DNA"/>
</dbReference>
<dbReference type="SUPFAM" id="SSF52283">
    <property type="entry name" value="Formate/glycerate dehydrogenase catalytic domain-like"/>
    <property type="match status" value="1"/>
</dbReference>
<evidence type="ECO:0000313" key="5">
    <source>
        <dbReference type="Proteomes" id="UP000278222"/>
    </source>
</evidence>
<sequence>MTAPISVVYKSDPVRGREWAALLAQHAPDVDFRMWPDVGDTADVRYLVAWQPPADLATTFPKLEVLFSVAAGVDQLDLTSVPAHLPVVRMVDPNLIASMAEYVVMSVLMLHRDLLAYLEFQRAGKWNEMRVVPAARRRVGIMGLGSLGQAALERLKPFGFPLSGWSRTAKTIEGVECHAGAEGLATFLATTDILVCLVPLTPETRGILDARTFAALPAGAGIVNVGRGGHLADADLVAALDSGHLSGAVVDVVSTEPAPAGHPFWSHPKIVMTPHVASMTQPQTAAFVFLENLRRHQRGEALLGTVDRARGY</sequence>
<dbReference type="Pfam" id="PF02826">
    <property type="entry name" value="2-Hacid_dh_C"/>
    <property type="match status" value="1"/>
</dbReference>
<dbReference type="GO" id="GO:0016491">
    <property type="term" value="F:oxidoreductase activity"/>
    <property type="evidence" value="ECO:0007669"/>
    <property type="project" value="UniProtKB-KW"/>
</dbReference>
<dbReference type="InterPro" id="IPR036291">
    <property type="entry name" value="NAD(P)-bd_dom_sf"/>
</dbReference>
<evidence type="ECO:0000256" key="2">
    <source>
        <dbReference type="ARBA" id="ARBA00023027"/>
    </source>
</evidence>
<dbReference type="GO" id="GO:0051287">
    <property type="term" value="F:NAD binding"/>
    <property type="evidence" value="ECO:0007669"/>
    <property type="project" value="InterPro"/>
</dbReference>
<accession>A0A3N1KX64</accession>
<dbReference type="InterPro" id="IPR006140">
    <property type="entry name" value="D-isomer_DH_NAD-bd"/>
</dbReference>
<comment type="caution">
    <text evidence="4">The sequence shown here is derived from an EMBL/GenBank/DDBJ whole genome shotgun (WGS) entry which is preliminary data.</text>
</comment>
<evidence type="ECO:0000256" key="1">
    <source>
        <dbReference type="ARBA" id="ARBA00023002"/>
    </source>
</evidence>
<organism evidence="4 5">
    <name type="scientific">Stella humosa</name>
    <dbReference type="NCBI Taxonomy" id="94"/>
    <lineage>
        <taxon>Bacteria</taxon>
        <taxon>Pseudomonadati</taxon>
        <taxon>Pseudomonadota</taxon>
        <taxon>Alphaproteobacteria</taxon>
        <taxon>Rhodospirillales</taxon>
        <taxon>Stellaceae</taxon>
        <taxon>Stella</taxon>
    </lineage>
</organism>
<name>A0A3N1KX64_9PROT</name>
<dbReference type="CDD" id="cd12164">
    <property type="entry name" value="GDH_like_2"/>
    <property type="match status" value="1"/>
</dbReference>
<dbReference type="PANTHER" id="PTHR43333">
    <property type="entry name" value="2-HACID_DH_C DOMAIN-CONTAINING PROTEIN"/>
    <property type="match status" value="1"/>
</dbReference>
<reference evidence="4 5" key="1">
    <citation type="submission" date="2018-11" db="EMBL/GenBank/DDBJ databases">
        <title>Genomic Encyclopedia of Type Strains, Phase IV (KMG-IV): sequencing the most valuable type-strain genomes for metagenomic binning, comparative biology and taxonomic classification.</title>
        <authorList>
            <person name="Goeker M."/>
        </authorList>
    </citation>
    <scope>NUCLEOTIDE SEQUENCE [LARGE SCALE GENOMIC DNA]</scope>
    <source>
        <strain evidence="4 5">DSM 5900</strain>
    </source>
</reference>
<evidence type="ECO:0000313" key="4">
    <source>
        <dbReference type="EMBL" id="ROP84464.1"/>
    </source>
</evidence>
<keyword evidence="4" id="KW-0670">Pyruvate</keyword>
<feature type="domain" description="D-isomer specific 2-hydroxyacid dehydrogenase NAD-binding" evidence="3">
    <location>
        <begin position="105"/>
        <end position="277"/>
    </location>
</feature>
<keyword evidence="2" id="KW-0520">NAD</keyword>
<dbReference type="RefSeq" id="WP_245978422.1">
    <property type="nucleotide sequence ID" value="NZ_AP019700.1"/>
</dbReference>
<proteinExistence type="predicted"/>
<gene>
    <name evidence="4" type="ORF">EDC65_3818</name>
</gene>
<dbReference type="SUPFAM" id="SSF51735">
    <property type="entry name" value="NAD(P)-binding Rossmann-fold domains"/>
    <property type="match status" value="1"/>
</dbReference>
<protein>
    <submittedName>
        <fullName evidence="4">Glyoxylate/hydroxypyruvate reductase A</fullName>
    </submittedName>
</protein>
<evidence type="ECO:0000259" key="3">
    <source>
        <dbReference type="Pfam" id="PF02826"/>
    </source>
</evidence>